<dbReference type="AlphaFoldDB" id="A0ABD3SPI5"/>
<evidence type="ECO:0000256" key="4">
    <source>
        <dbReference type="ARBA" id="ARBA00023136"/>
    </source>
</evidence>
<evidence type="ECO:0000256" key="5">
    <source>
        <dbReference type="SAM" id="Phobius"/>
    </source>
</evidence>
<keyword evidence="3 5" id="KW-1133">Transmembrane helix</keyword>
<feature type="transmembrane region" description="Helical" evidence="5">
    <location>
        <begin position="59"/>
        <end position="78"/>
    </location>
</feature>
<feature type="domain" description="Amino acid transporter transmembrane" evidence="6">
    <location>
        <begin position="61"/>
        <end position="144"/>
    </location>
</feature>
<accession>A0ABD3SPI5</accession>
<dbReference type="Proteomes" id="UP001530377">
    <property type="component" value="Unassembled WGS sequence"/>
</dbReference>
<dbReference type="GO" id="GO:0016020">
    <property type="term" value="C:membrane"/>
    <property type="evidence" value="ECO:0007669"/>
    <property type="project" value="UniProtKB-SubCell"/>
</dbReference>
<gene>
    <name evidence="7" type="ORF">ACHAXA_004346</name>
</gene>
<comment type="subcellular location">
    <subcellularLocation>
        <location evidence="1">Membrane</location>
        <topology evidence="1">Multi-pass membrane protein</topology>
    </subcellularLocation>
</comment>
<evidence type="ECO:0000256" key="1">
    <source>
        <dbReference type="ARBA" id="ARBA00004141"/>
    </source>
</evidence>
<feature type="transmembrane region" description="Helical" evidence="5">
    <location>
        <begin position="84"/>
        <end position="105"/>
    </location>
</feature>
<dbReference type="PANTHER" id="PTHR22950:SF702">
    <property type="entry name" value="AMINO ACID TRANSPORTER PROTEIN"/>
    <property type="match status" value="1"/>
</dbReference>
<dbReference type="InterPro" id="IPR013057">
    <property type="entry name" value="AA_transpt_TM"/>
</dbReference>
<evidence type="ECO:0000259" key="6">
    <source>
        <dbReference type="Pfam" id="PF01490"/>
    </source>
</evidence>
<evidence type="ECO:0000256" key="3">
    <source>
        <dbReference type="ARBA" id="ARBA00022989"/>
    </source>
</evidence>
<keyword evidence="2 5" id="KW-0812">Transmembrane</keyword>
<organism evidence="7 8">
    <name type="scientific">Cyclostephanos tholiformis</name>
    <dbReference type="NCBI Taxonomy" id="382380"/>
    <lineage>
        <taxon>Eukaryota</taxon>
        <taxon>Sar</taxon>
        <taxon>Stramenopiles</taxon>
        <taxon>Ochrophyta</taxon>
        <taxon>Bacillariophyta</taxon>
        <taxon>Coscinodiscophyceae</taxon>
        <taxon>Thalassiosirophycidae</taxon>
        <taxon>Stephanodiscales</taxon>
        <taxon>Stephanodiscaceae</taxon>
        <taxon>Cyclostephanos</taxon>
    </lineage>
</organism>
<keyword evidence="4 5" id="KW-0472">Membrane</keyword>
<evidence type="ECO:0000256" key="2">
    <source>
        <dbReference type="ARBA" id="ARBA00022692"/>
    </source>
</evidence>
<keyword evidence="8" id="KW-1185">Reference proteome</keyword>
<proteinExistence type="predicted"/>
<evidence type="ECO:0000313" key="7">
    <source>
        <dbReference type="EMBL" id="KAL3826509.1"/>
    </source>
</evidence>
<dbReference type="Pfam" id="PF01490">
    <property type="entry name" value="Aa_trans"/>
    <property type="match status" value="1"/>
</dbReference>
<sequence length="157" mass="16953">MSTRDEHMSMDVTDDDSIEAPSMDASYVEGYLPSSSSTMPPNNYMTCRRRWEKMNPGPISNLCSATLGAGALSLPFAISLTGIALGVVLLIFSAVLTIYSIDVIIDACARTRLFKYEHVSQRLVGQSATRLLEASILIFCFGVSAPDSVAVIARVLP</sequence>
<evidence type="ECO:0000313" key="8">
    <source>
        <dbReference type="Proteomes" id="UP001530377"/>
    </source>
</evidence>
<reference evidence="7 8" key="1">
    <citation type="submission" date="2024-10" db="EMBL/GenBank/DDBJ databases">
        <title>Updated reference genomes for cyclostephanoid diatoms.</title>
        <authorList>
            <person name="Roberts W.R."/>
            <person name="Alverson A.J."/>
        </authorList>
    </citation>
    <scope>NUCLEOTIDE SEQUENCE [LARGE SCALE GENOMIC DNA]</scope>
    <source>
        <strain evidence="7 8">AJA228-03</strain>
    </source>
</reference>
<dbReference type="EMBL" id="JALLPB020000020">
    <property type="protein sequence ID" value="KAL3826509.1"/>
    <property type="molecule type" value="Genomic_DNA"/>
</dbReference>
<name>A0ABD3SPI5_9STRA</name>
<dbReference type="PANTHER" id="PTHR22950">
    <property type="entry name" value="AMINO ACID TRANSPORTER"/>
    <property type="match status" value="1"/>
</dbReference>
<protein>
    <recommendedName>
        <fullName evidence="6">Amino acid transporter transmembrane domain-containing protein</fullName>
    </recommendedName>
</protein>
<comment type="caution">
    <text evidence="7">The sequence shown here is derived from an EMBL/GenBank/DDBJ whole genome shotgun (WGS) entry which is preliminary data.</text>
</comment>